<evidence type="ECO:0000256" key="1">
    <source>
        <dbReference type="ARBA" id="ARBA00022679"/>
    </source>
</evidence>
<dbReference type="GO" id="GO:0035447">
    <property type="term" value="F:mycothiol synthase activity"/>
    <property type="evidence" value="ECO:0007669"/>
    <property type="project" value="UniProtKB-UniRule"/>
</dbReference>
<reference evidence="7" key="1">
    <citation type="submission" date="2019-11" db="EMBL/GenBank/DDBJ databases">
        <title>Complete genome sequence of Corynebacterium kalinowskii 1959, a novel Corynebacterium species isolated from soil of a small paddock in Vilsendorf, Germany.</title>
        <authorList>
            <person name="Schaffert L."/>
            <person name="Ruwe M."/>
            <person name="Milse J."/>
            <person name="Hanuschka K."/>
            <person name="Ortseifen V."/>
            <person name="Droste J."/>
            <person name="Brandt D."/>
            <person name="Schlueter L."/>
            <person name="Kutter Y."/>
            <person name="Vinke S."/>
            <person name="Viehoefer P."/>
            <person name="Jacob L."/>
            <person name="Luebke N.-C."/>
            <person name="Schulte-Berndt E."/>
            <person name="Hain C."/>
            <person name="Linder M."/>
            <person name="Schmidt P."/>
            <person name="Wollenschlaeger L."/>
            <person name="Luttermann T."/>
            <person name="Thieme E."/>
            <person name="Hassa J."/>
            <person name="Haak M."/>
            <person name="Wittchen M."/>
            <person name="Mentz A."/>
            <person name="Persicke M."/>
            <person name="Busche T."/>
            <person name="Ruckert C."/>
        </authorList>
    </citation>
    <scope>NUCLEOTIDE SEQUENCE [LARGE SCALE GENOMIC DNA]</scope>
    <source>
        <strain evidence="7">1959</strain>
    </source>
</reference>
<evidence type="ECO:0000256" key="3">
    <source>
        <dbReference type="ARBA" id="ARBA00023315"/>
    </source>
</evidence>
<dbReference type="PIRSF" id="PIRSF021524">
    <property type="entry name" value="MSH_acetyltransferase"/>
    <property type="match status" value="1"/>
</dbReference>
<dbReference type="SUPFAM" id="SSF55729">
    <property type="entry name" value="Acyl-CoA N-acyltransferases (Nat)"/>
    <property type="match status" value="1"/>
</dbReference>
<dbReference type="RefSeq" id="WP_156191738.1">
    <property type="nucleotide sequence ID" value="NZ_CP046452.1"/>
</dbReference>
<dbReference type="InterPro" id="IPR016181">
    <property type="entry name" value="Acyl_CoA_acyltransferase"/>
</dbReference>
<protein>
    <recommendedName>
        <fullName evidence="4">Mycothiol synthase</fullName>
        <ecNumber evidence="4">2.3.1.189</ecNumber>
    </recommendedName>
</protein>
<keyword evidence="3 6" id="KW-0012">Acyltransferase</keyword>
<sequence>MKDISITHASLIDDTDLRSQVADLINEVTAHTGISPLSEQFVLGLDDPRLRHQHLVAHVDGELIGAIAIDEAPDVPVAEVVVRGEGRREAQALVGSVQQRPVDVWAHGPSPVADLPDADKVRELLVMSLQERIESLPVPAGYEILTLAQSRERWGSWVDEEFLRVNNEAFSWHPEQGGWDLTRWARAQEAVWFDPEGVFLLWGTPIDVSEKPIVEKTMTLMGFHWTKCARSHLVNTGENVGEVYVVGLADAARGRGLGGFLTVTGVAHLQDSGCDQVILYVEADNVPAVSVYEKLGFAVTERHVLYRFSHKD</sequence>
<evidence type="ECO:0000313" key="6">
    <source>
        <dbReference type="EMBL" id="QGU01325.1"/>
    </source>
</evidence>
<dbReference type="AlphaFoldDB" id="A0A6B8VQM7"/>
<dbReference type="PROSITE" id="PS51186">
    <property type="entry name" value="GNAT"/>
    <property type="match status" value="1"/>
</dbReference>
<dbReference type="EMBL" id="CP046452">
    <property type="protein sequence ID" value="QGU01325.1"/>
    <property type="molecule type" value="Genomic_DNA"/>
</dbReference>
<accession>A0A6B8VQM7</accession>
<feature type="domain" description="N-acetyltransferase" evidence="5">
    <location>
        <begin position="142"/>
        <end position="312"/>
    </location>
</feature>
<evidence type="ECO:0000256" key="4">
    <source>
        <dbReference type="NCBIfam" id="TIGR03448"/>
    </source>
</evidence>
<dbReference type="Proteomes" id="UP000427071">
    <property type="component" value="Chromosome"/>
</dbReference>
<dbReference type="InterPro" id="IPR000182">
    <property type="entry name" value="GNAT_dom"/>
</dbReference>
<evidence type="ECO:0000256" key="2">
    <source>
        <dbReference type="ARBA" id="ARBA00022737"/>
    </source>
</evidence>
<evidence type="ECO:0000259" key="5">
    <source>
        <dbReference type="PROSITE" id="PS51186"/>
    </source>
</evidence>
<dbReference type="EC" id="2.3.1.189" evidence="4"/>
<dbReference type="Pfam" id="PF00583">
    <property type="entry name" value="Acetyltransf_1"/>
    <property type="match status" value="1"/>
</dbReference>
<gene>
    <name evidence="6" type="primary">mshD2</name>
    <name evidence="6" type="ORF">CKALI_02135</name>
</gene>
<name>A0A6B8VQM7_9CORY</name>
<keyword evidence="7" id="KW-1185">Reference proteome</keyword>
<dbReference type="NCBIfam" id="TIGR03448">
    <property type="entry name" value="mycothiol_MshD"/>
    <property type="match status" value="1"/>
</dbReference>
<evidence type="ECO:0000313" key="7">
    <source>
        <dbReference type="Proteomes" id="UP000427071"/>
    </source>
</evidence>
<keyword evidence="1 6" id="KW-0808">Transferase</keyword>
<dbReference type="KEGG" id="ckw:CKALI_02135"/>
<dbReference type="Gene3D" id="3.40.630.30">
    <property type="match status" value="1"/>
</dbReference>
<dbReference type="GO" id="GO:0010125">
    <property type="term" value="P:mycothiol biosynthetic process"/>
    <property type="evidence" value="ECO:0007669"/>
    <property type="project" value="UniProtKB-UniRule"/>
</dbReference>
<proteinExistence type="predicted"/>
<organism evidence="6 7">
    <name type="scientific">Corynebacterium kalinowskii</name>
    <dbReference type="NCBI Taxonomy" id="2675216"/>
    <lineage>
        <taxon>Bacteria</taxon>
        <taxon>Bacillati</taxon>
        <taxon>Actinomycetota</taxon>
        <taxon>Actinomycetes</taxon>
        <taxon>Mycobacteriales</taxon>
        <taxon>Corynebacteriaceae</taxon>
        <taxon>Corynebacterium</taxon>
    </lineage>
</organism>
<dbReference type="InterPro" id="IPR017813">
    <property type="entry name" value="Mycothiol_AcTrfase"/>
</dbReference>
<keyword evidence="2" id="KW-0677">Repeat</keyword>